<sequence>MAELDRRGRPERGPTLVARTPCNRCVECATDSLNFGLTNRIRVWETVLKTLRTNTMQRATSLPTSVYQSAALQLLLEAHPHIRIPQPEQGATYEAIKIDRAKSAPVGPSTTKRCLEAPPQGTYLEGIEVTPASSKLELFDILTVVDTGLLILCKYLTAEHRAALACTCALGKEVTATEFFRKNLLFADCLKMTDDVFEDLVIFRGFVFAGRHLAFSNLMDMSTGGNSEANKGSVVVEGVDAPGGSLVVVRAGALPVGTLEVYWPGGMGSLGEAGARVGAAGEIGAGEQGGRGLRVAQIGVAVKGAACGTCVEEAVAIGLHIQPAKSAAYSPEGDPGFFMEEMPGARGELDFINVLGVPVGKVEAVVAEMLKKAAMQKVTEAMGEIDEARRAEKHLPPQVSTADVIKKLRVITTVHESVPNGYMPLSSPPLIGSGWLVHWGSHIFLGSTR</sequence>
<comment type="caution">
    <text evidence="1">The sequence shown here is derived from an EMBL/GenBank/DDBJ whole genome shotgun (WGS) entry which is preliminary data.</text>
</comment>
<reference evidence="1 2" key="1">
    <citation type="journal article" date="2015" name="Genome Biol. Evol.">
        <title>Comparative Genomics of a Bacterivorous Green Alga Reveals Evolutionary Causalities and Consequences of Phago-Mixotrophic Mode of Nutrition.</title>
        <authorList>
            <person name="Burns J.A."/>
            <person name="Paasch A."/>
            <person name="Narechania A."/>
            <person name="Kim E."/>
        </authorList>
    </citation>
    <scope>NUCLEOTIDE SEQUENCE [LARGE SCALE GENOMIC DNA]</scope>
    <source>
        <strain evidence="1 2">PLY_AMNH</strain>
    </source>
</reference>
<proteinExistence type="predicted"/>
<dbReference type="EMBL" id="LGRX02005783">
    <property type="protein sequence ID" value="KAK3277903.1"/>
    <property type="molecule type" value="Genomic_DNA"/>
</dbReference>
<name>A0AAE0GH21_9CHLO</name>
<keyword evidence="2" id="KW-1185">Reference proteome</keyword>
<accession>A0AAE0GH21</accession>
<organism evidence="1 2">
    <name type="scientific">Cymbomonas tetramitiformis</name>
    <dbReference type="NCBI Taxonomy" id="36881"/>
    <lineage>
        <taxon>Eukaryota</taxon>
        <taxon>Viridiplantae</taxon>
        <taxon>Chlorophyta</taxon>
        <taxon>Pyramimonadophyceae</taxon>
        <taxon>Pyramimonadales</taxon>
        <taxon>Pyramimonadaceae</taxon>
        <taxon>Cymbomonas</taxon>
    </lineage>
</organism>
<dbReference type="AlphaFoldDB" id="A0AAE0GH21"/>
<evidence type="ECO:0000313" key="1">
    <source>
        <dbReference type="EMBL" id="KAK3277903.1"/>
    </source>
</evidence>
<protein>
    <submittedName>
        <fullName evidence="1">Uncharacterized protein</fullName>
    </submittedName>
</protein>
<gene>
    <name evidence="1" type="ORF">CYMTET_14123</name>
</gene>
<evidence type="ECO:0000313" key="2">
    <source>
        <dbReference type="Proteomes" id="UP001190700"/>
    </source>
</evidence>
<dbReference type="Proteomes" id="UP001190700">
    <property type="component" value="Unassembled WGS sequence"/>
</dbReference>